<reference evidence="1 2" key="1">
    <citation type="submission" date="2015-09" db="EMBL/GenBank/DDBJ databases">
        <authorList>
            <person name="Jackson K.R."/>
            <person name="Lunt B.L."/>
            <person name="Fisher J.N.B."/>
            <person name="Gardner A.V."/>
            <person name="Bailey M.E."/>
            <person name="Deus L.M."/>
            <person name="Earl A.S."/>
            <person name="Gibby P.D."/>
            <person name="Hartmann K.A."/>
            <person name="Liu J.E."/>
            <person name="Manci A.M."/>
            <person name="Nielsen D.A."/>
            <person name="Solomon M.B."/>
            <person name="Breakwell D.P."/>
            <person name="Burnett S.H."/>
            <person name="Grose J.H."/>
        </authorList>
    </citation>
    <scope>NUCLEOTIDE SEQUENCE [LARGE SCALE GENOMIC DNA]</scope>
    <source>
        <strain evidence="1 2">2789STDY5608636</strain>
    </source>
</reference>
<dbReference type="EMBL" id="CYTV01000005">
    <property type="protein sequence ID" value="CUI76569.1"/>
    <property type="molecule type" value="Genomic_DNA"/>
</dbReference>
<dbReference type="CDD" id="cd22231">
    <property type="entry name" value="RHH_NikR_HicB-like"/>
    <property type="match status" value="1"/>
</dbReference>
<protein>
    <submittedName>
        <fullName evidence="1">YfbU domain</fullName>
    </submittedName>
</protein>
<gene>
    <name evidence="1" type="ORF">ERS370011_02090</name>
</gene>
<name>A0A0M7F6T2_9BORD</name>
<dbReference type="AlphaFoldDB" id="A0A0M7F6T2"/>
<dbReference type="InterPro" id="IPR005587">
    <property type="entry name" value="UPF0304_YfbU"/>
</dbReference>
<organism evidence="1 2">
    <name type="scientific">Bordetella pseudohinzii</name>
    <dbReference type="NCBI Taxonomy" id="1331258"/>
    <lineage>
        <taxon>Bacteria</taxon>
        <taxon>Pseudomonadati</taxon>
        <taxon>Pseudomonadota</taxon>
        <taxon>Betaproteobacteria</taxon>
        <taxon>Burkholderiales</taxon>
        <taxon>Alcaligenaceae</taxon>
        <taxon>Bordetella</taxon>
    </lineage>
</organism>
<dbReference type="Gene3D" id="1.10.3190.10">
    <property type="entry name" value="yfbu gene product, domain 2"/>
    <property type="match status" value="1"/>
</dbReference>
<evidence type="ECO:0000313" key="1">
    <source>
        <dbReference type="EMBL" id="CUI76569.1"/>
    </source>
</evidence>
<evidence type="ECO:0000313" key="2">
    <source>
        <dbReference type="Proteomes" id="UP000053096"/>
    </source>
</evidence>
<dbReference type="InterPro" id="IPR023146">
    <property type="entry name" value="YfbU_alpha-helical_sf"/>
</dbReference>
<accession>A0A0M7F6T2</accession>
<dbReference type="OrthoDB" id="7595565at2"/>
<sequence length="229" mass="26358">MGKSERLELRLDEELVERIDNWMSETGQASSRAEAVRQLVDIGLGTMTGKSIHLTDGDKLNFMMLRDIMRHLKIRDTETDVDFVADTIYGGHYWAPTWEMQGLFHKHTDRPADVTLVVDTLDMWDFIEGSIEKLTPEETERLKAANHGYLPKFAGFDGNNESALMSIARFIVEKMDRFSRFKKRDFNSHAPTAARYRRMTKAFEPIRATLGFGRDLGVDQILELLKAER</sequence>
<dbReference type="RefSeq" id="WP_053073272.1">
    <property type="nucleotide sequence ID" value="NZ_CAJGUP010000063.1"/>
</dbReference>
<dbReference type="Pfam" id="PF03887">
    <property type="entry name" value="YfbU"/>
    <property type="match status" value="1"/>
</dbReference>
<dbReference type="SUPFAM" id="SSF116960">
    <property type="entry name" value="YfbU-like"/>
    <property type="match status" value="1"/>
</dbReference>
<proteinExistence type="predicted"/>
<dbReference type="Proteomes" id="UP000053096">
    <property type="component" value="Unassembled WGS sequence"/>
</dbReference>